<accession>A0A848G2Q7</accession>
<reference evidence="4 5" key="1">
    <citation type="submission" date="2020-04" db="EMBL/GenBank/DDBJ databases">
        <title>Zoogloea sp. G-4-1-14 isolated from soil.</title>
        <authorList>
            <person name="Dahal R.H."/>
        </authorList>
    </citation>
    <scope>NUCLEOTIDE SEQUENCE [LARGE SCALE GENOMIC DNA]</scope>
    <source>
        <strain evidence="4 5">G-4-1-14</strain>
    </source>
</reference>
<sequence>MNLPGTPQPPLILVVDDAPDSIEPIVQCLQRAGFRTRIATNGERALALAASPPLPDLILLDITMPDRNGYEVCRELMNDPLTASIPVIFLTIRNEEVDEQLGFDAGAVDYITKPISPPLVLTRIRNHLTLKAASDFLRDRNAYLEQEVLRRVRELALIQDATIVAMASLAETRDNETGNHIRRTQMYVRSLARHLQSHPRFAGQLSDADIELIYKSAPLHDIGKVGIPDRILLKPGRLTPEEFEIMKTHTTLGRDAISKAESLFGMGGSFLRFAKEIAYSHQEKWNGSGYPLGLSGDRIPLSARLMAVADVYDALISPRVYKPAFSHEQAVDELRAGRGSHFDPDILDAFLALQDEFRSIAQRFADSPDGLAPSAA</sequence>
<dbReference type="PANTHER" id="PTHR45228">
    <property type="entry name" value="CYCLIC DI-GMP PHOSPHODIESTERASE TM_0186-RELATED"/>
    <property type="match status" value="1"/>
</dbReference>
<dbReference type="Gene3D" id="1.10.3210.10">
    <property type="entry name" value="Hypothetical protein af1432"/>
    <property type="match status" value="1"/>
</dbReference>
<feature type="domain" description="HD-GYP" evidence="3">
    <location>
        <begin position="155"/>
        <end position="366"/>
    </location>
</feature>
<proteinExistence type="predicted"/>
<keyword evidence="5" id="KW-1185">Reference proteome</keyword>
<dbReference type="Gene3D" id="3.40.50.2300">
    <property type="match status" value="1"/>
</dbReference>
<dbReference type="GO" id="GO:0000160">
    <property type="term" value="P:phosphorelay signal transduction system"/>
    <property type="evidence" value="ECO:0007669"/>
    <property type="project" value="InterPro"/>
</dbReference>
<name>A0A848G2Q7_9RHOO</name>
<dbReference type="SMART" id="SM00471">
    <property type="entry name" value="HDc"/>
    <property type="match status" value="1"/>
</dbReference>
<dbReference type="CDD" id="cd00077">
    <property type="entry name" value="HDc"/>
    <property type="match status" value="1"/>
</dbReference>
<dbReference type="RefSeq" id="WP_169145077.1">
    <property type="nucleotide sequence ID" value="NZ_JABBGA010000004.1"/>
</dbReference>
<dbReference type="Pfam" id="PF00072">
    <property type="entry name" value="Response_reg"/>
    <property type="match status" value="1"/>
</dbReference>
<dbReference type="InterPro" id="IPR037522">
    <property type="entry name" value="HD_GYP_dom"/>
</dbReference>
<dbReference type="EMBL" id="JABBGA010000004">
    <property type="protein sequence ID" value="NML25439.1"/>
    <property type="molecule type" value="Genomic_DNA"/>
</dbReference>
<feature type="domain" description="Response regulatory" evidence="2">
    <location>
        <begin position="11"/>
        <end position="128"/>
    </location>
</feature>
<evidence type="ECO:0000313" key="5">
    <source>
        <dbReference type="Proteomes" id="UP000580043"/>
    </source>
</evidence>
<comment type="caution">
    <text evidence="4">The sequence shown here is derived from an EMBL/GenBank/DDBJ whole genome shotgun (WGS) entry which is preliminary data.</text>
</comment>
<evidence type="ECO:0000256" key="1">
    <source>
        <dbReference type="PROSITE-ProRule" id="PRU00169"/>
    </source>
</evidence>
<organism evidence="4 5">
    <name type="scientific">Zoogloea dura</name>
    <dbReference type="NCBI Taxonomy" id="2728840"/>
    <lineage>
        <taxon>Bacteria</taxon>
        <taxon>Pseudomonadati</taxon>
        <taxon>Pseudomonadota</taxon>
        <taxon>Betaproteobacteria</taxon>
        <taxon>Rhodocyclales</taxon>
        <taxon>Zoogloeaceae</taxon>
        <taxon>Zoogloea</taxon>
    </lineage>
</organism>
<dbReference type="InterPro" id="IPR003607">
    <property type="entry name" value="HD/PDEase_dom"/>
</dbReference>
<dbReference type="InterPro" id="IPR052020">
    <property type="entry name" value="Cyclic_di-GMP/3'3'-cGAMP_PDE"/>
</dbReference>
<dbReference type="Pfam" id="PF13487">
    <property type="entry name" value="HD_5"/>
    <property type="match status" value="1"/>
</dbReference>
<protein>
    <submittedName>
        <fullName evidence="4">Two-component system response regulator</fullName>
    </submittedName>
</protein>
<evidence type="ECO:0000259" key="2">
    <source>
        <dbReference type="PROSITE" id="PS50110"/>
    </source>
</evidence>
<dbReference type="PANTHER" id="PTHR45228:SF5">
    <property type="entry name" value="CYCLIC DI-GMP PHOSPHODIESTERASE VC_1348-RELATED"/>
    <property type="match status" value="1"/>
</dbReference>
<dbReference type="AlphaFoldDB" id="A0A848G2Q7"/>
<dbReference type="GO" id="GO:0008081">
    <property type="term" value="F:phosphoric diester hydrolase activity"/>
    <property type="evidence" value="ECO:0007669"/>
    <property type="project" value="UniProtKB-ARBA"/>
</dbReference>
<dbReference type="SUPFAM" id="SSF52172">
    <property type="entry name" value="CheY-like"/>
    <property type="match status" value="1"/>
</dbReference>
<dbReference type="SUPFAM" id="SSF109604">
    <property type="entry name" value="HD-domain/PDEase-like"/>
    <property type="match status" value="1"/>
</dbReference>
<dbReference type="SMART" id="SM00448">
    <property type="entry name" value="REC"/>
    <property type="match status" value="1"/>
</dbReference>
<keyword evidence="1" id="KW-0597">Phosphoprotein</keyword>
<gene>
    <name evidence="4" type="ORF">HHL15_06775</name>
</gene>
<evidence type="ECO:0000259" key="3">
    <source>
        <dbReference type="PROSITE" id="PS51832"/>
    </source>
</evidence>
<feature type="modified residue" description="4-aspartylphosphate" evidence="1">
    <location>
        <position position="61"/>
    </location>
</feature>
<dbReference type="PROSITE" id="PS50110">
    <property type="entry name" value="RESPONSE_REGULATORY"/>
    <property type="match status" value="1"/>
</dbReference>
<dbReference type="Proteomes" id="UP000580043">
    <property type="component" value="Unassembled WGS sequence"/>
</dbReference>
<dbReference type="PROSITE" id="PS51832">
    <property type="entry name" value="HD_GYP"/>
    <property type="match status" value="1"/>
</dbReference>
<dbReference type="InterPro" id="IPR001789">
    <property type="entry name" value="Sig_transdc_resp-reg_receiver"/>
</dbReference>
<dbReference type="InterPro" id="IPR011006">
    <property type="entry name" value="CheY-like_superfamily"/>
</dbReference>
<evidence type="ECO:0000313" key="4">
    <source>
        <dbReference type="EMBL" id="NML25439.1"/>
    </source>
</evidence>